<dbReference type="InterPro" id="IPR002347">
    <property type="entry name" value="SDR_fam"/>
</dbReference>
<dbReference type="Proteomes" id="UP000281975">
    <property type="component" value="Unassembled WGS sequence"/>
</dbReference>
<reference evidence="3 4" key="1">
    <citation type="submission" date="2018-10" db="EMBL/GenBank/DDBJ databases">
        <title>Genomic Encyclopedia of Type Strains, Phase IV (KMG-IV): sequencing the most valuable type-strain genomes for metagenomic binning, comparative biology and taxonomic classification.</title>
        <authorList>
            <person name="Goeker M."/>
        </authorList>
    </citation>
    <scope>NUCLEOTIDE SEQUENCE [LARGE SCALE GENOMIC DNA]</scope>
    <source>
        <strain evidence="3 4">DSM 23229</strain>
    </source>
</reference>
<dbReference type="FunFam" id="3.40.50.720:FF:000173">
    <property type="entry name" value="3-oxoacyl-[acyl-carrier protein] reductase"/>
    <property type="match status" value="1"/>
</dbReference>
<dbReference type="AlphaFoldDB" id="A0A420X0R2"/>
<proteinExistence type="inferred from homology"/>
<keyword evidence="4" id="KW-1185">Reference proteome</keyword>
<dbReference type="GO" id="GO:0016616">
    <property type="term" value="F:oxidoreductase activity, acting on the CH-OH group of donors, NAD or NADP as acceptor"/>
    <property type="evidence" value="ECO:0007669"/>
    <property type="project" value="TreeGrafter"/>
</dbReference>
<comment type="caution">
    <text evidence="3">The sequence shown here is derived from an EMBL/GenBank/DDBJ whole genome shotgun (WGS) entry which is preliminary data.</text>
</comment>
<accession>A0A420X0R2</accession>
<dbReference type="PRINTS" id="PR00081">
    <property type="entry name" value="GDHRDH"/>
</dbReference>
<sequence length="247" mass="25496">MLVTGAGQGIGAAVAHAFARRGAAVGLVDLSGDNVMTVTDAIREQGGAAAGIAADVADYAAVEEARDQLQARLGASFDGLVNNAGISPKHEGRAHSVDQMAPEEWNQVIGVNLTGSFNTVRALSPTMQQNGGGTVVNMSSVAGRTYMDIVGVHYATTKAALIGFTRHLAGELGQHDIRVNAVAPGRIETPMVAAIGQSANQRWINQSSLGRLGQPEEVADLVLYLSSEEASFVTGQVCDVAGGLLMT</sequence>
<dbReference type="SUPFAM" id="SSF51735">
    <property type="entry name" value="NAD(P)-binding Rossmann-fold domains"/>
    <property type="match status" value="1"/>
</dbReference>
<dbReference type="NCBIfam" id="NF009466">
    <property type="entry name" value="PRK12826.1-2"/>
    <property type="match status" value="1"/>
</dbReference>
<evidence type="ECO:0000256" key="2">
    <source>
        <dbReference type="ARBA" id="ARBA00023002"/>
    </source>
</evidence>
<dbReference type="EMBL" id="RBIN01000001">
    <property type="protein sequence ID" value="RKR07289.1"/>
    <property type="molecule type" value="Genomic_DNA"/>
</dbReference>
<dbReference type="InterPro" id="IPR020904">
    <property type="entry name" value="Sc_DH/Rdtase_CS"/>
</dbReference>
<dbReference type="InterPro" id="IPR036291">
    <property type="entry name" value="NAD(P)-bd_dom_sf"/>
</dbReference>
<evidence type="ECO:0000313" key="4">
    <source>
        <dbReference type="Proteomes" id="UP000281975"/>
    </source>
</evidence>
<dbReference type="PANTHER" id="PTHR42760:SF133">
    <property type="entry name" value="3-OXOACYL-[ACYL-CARRIER-PROTEIN] REDUCTASE"/>
    <property type="match status" value="1"/>
</dbReference>
<dbReference type="Pfam" id="PF13561">
    <property type="entry name" value="adh_short_C2"/>
    <property type="match status" value="1"/>
</dbReference>
<evidence type="ECO:0000313" key="3">
    <source>
        <dbReference type="EMBL" id="RKR07289.1"/>
    </source>
</evidence>
<protein>
    <submittedName>
        <fullName evidence="3">3-oxoacyl-[acyl-carrier protein] reductase</fullName>
    </submittedName>
</protein>
<dbReference type="PANTHER" id="PTHR42760">
    <property type="entry name" value="SHORT-CHAIN DEHYDROGENASES/REDUCTASES FAMILY MEMBER"/>
    <property type="match status" value="1"/>
</dbReference>
<organism evidence="3 4">
    <name type="scientific">Kushneria sinocarnis</name>
    <dbReference type="NCBI Taxonomy" id="595502"/>
    <lineage>
        <taxon>Bacteria</taxon>
        <taxon>Pseudomonadati</taxon>
        <taxon>Pseudomonadota</taxon>
        <taxon>Gammaproteobacteria</taxon>
        <taxon>Oceanospirillales</taxon>
        <taxon>Halomonadaceae</taxon>
        <taxon>Kushneria</taxon>
    </lineage>
</organism>
<dbReference type="PRINTS" id="PR00080">
    <property type="entry name" value="SDRFAMILY"/>
</dbReference>
<evidence type="ECO:0000256" key="1">
    <source>
        <dbReference type="ARBA" id="ARBA00006484"/>
    </source>
</evidence>
<gene>
    <name evidence="3" type="ORF">C7446_0099</name>
</gene>
<comment type="similarity">
    <text evidence="1">Belongs to the short-chain dehydrogenases/reductases (SDR) family.</text>
</comment>
<dbReference type="Gene3D" id="3.40.50.720">
    <property type="entry name" value="NAD(P)-binding Rossmann-like Domain"/>
    <property type="match status" value="1"/>
</dbReference>
<name>A0A420X0R2_9GAMM</name>
<dbReference type="PROSITE" id="PS00061">
    <property type="entry name" value="ADH_SHORT"/>
    <property type="match status" value="1"/>
</dbReference>
<keyword evidence="2" id="KW-0560">Oxidoreductase</keyword>